<accession>A0A9W8HFU4</accession>
<reference evidence="2" key="1">
    <citation type="submission" date="2022-07" db="EMBL/GenBank/DDBJ databases">
        <title>Phylogenomic reconstructions and comparative analyses of Kickxellomycotina fungi.</title>
        <authorList>
            <person name="Reynolds N.K."/>
            <person name="Stajich J.E."/>
            <person name="Barry K."/>
            <person name="Grigoriev I.V."/>
            <person name="Crous P."/>
            <person name="Smith M.E."/>
        </authorList>
    </citation>
    <scope>NUCLEOTIDE SEQUENCE</scope>
    <source>
        <strain evidence="2">NBRC 105414</strain>
    </source>
</reference>
<evidence type="ECO:0000259" key="1">
    <source>
        <dbReference type="Pfam" id="PF01323"/>
    </source>
</evidence>
<dbReference type="CDD" id="cd03024">
    <property type="entry name" value="DsbA_FrnE"/>
    <property type="match status" value="1"/>
</dbReference>
<dbReference type="Pfam" id="PF01323">
    <property type="entry name" value="DSBA"/>
    <property type="match status" value="1"/>
</dbReference>
<evidence type="ECO:0000313" key="2">
    <source>
        <dbReference type="EMBL" id="KAJ2784248.1"/>
    </source>
</evidence>
<dbReference type="PANTHER" id="PTHR13887">
    <property type="entry name" value="GLUTATHIONE S-TRANSFERASE KAPPA"/>
    <property type="match status" value="1"/>
</dbReference>
<dbReference type="PANTHER" id="PTHR13887:SF41">
    <property type="entry name" value="THIOREDOXIN SUPERFAMILY PROTEIN"/>
    <property type="match status" value="1"/>
</dbReference>
<dbReference type="GO" id="GO:0016491">
    <property type="term" value="F:oxidoreductase activity"/>
    <property type="evidence" value="ECO:0007669"/>
    <property type="project" value="InterPro"/>
</dbReference>
<dbReference type="Proteomes" id="UP001140217">
    <property type="component" value="Unassembled WGS sequence"/>
</dbReference>
<dbReference type="SUPFAM" id="SSF52833">
    <property type="entry name" value="Thioredoxin-like"/>
    <property type="match status" value="1"/>
</dbReference>
<protein>
    <recommendedName>
        <fullName evidence="1">DSBA-like thioredoxin domain-containing protein</fullName>
    </recommendedName>
</protein>
<evidence type="ECO:0000313" key="3">
    <source>
        <dbReference type="Proteomes" id="UP001140217"/>
    </source>
</evidence>
<dbReference type="EMBL" id="JANBUL010000030">
    <property type="protein sequence ID" value="KAJ2784248.1"/>
    <property type="molecule type" value="Genomic_DNA"/>
</dbReference>
<dbReference type="Gene3D" id="3.40.30.10">
    <property type="entry name" value="Glutaredoxin"/>
    <property type="match status" value="1"/>
</dbReference>
<dbReference type="OrthoDB" id="1930760at2759"/>
<sequence length="221" mass="23803">MAQTLSIGIVLDVVCPWCFVGKRRIEQAVALAQQRWPGLAVDIEYMPYQLDPAMGKGLDKEATYRAKFGDRLPAMHERLRLVGLAEGIQFKFGGRVSNTLDAHRLIDRARLLGGSSAEAAVVEALMHRYFELEQDIGDLDTLLAAAAAAGLDPSQACAYLQSDDGVEAVQAKIAHAARLGVTGVPFYIINDRYGVSGAESPETFLSAFEKAIGAPQAAPNE</sequence>
<dbReference type="InterPro" id="IPR036249">
    <property type="entry name" value="Thioredoxin-like_sf"/>
</dbReference>
<feature type="domain" description="DSBA-like thioredoxin" evidence="1">
    <location>
        <begin position="8"/>
        <end position="208"/>
    </location>
</feature>
<name>A0A9W8HFU4_9FUNG</name>
<dbReference type="InterPro" id="IPR001853">
    <property type="entry name" value="DSBA-like_thioredoxin_dom"/>
</dbReference>
<keyword evidence="3" id="KW-1185">Reference proteome</keyword>
<organism evidence="2 3">
    <name type="scientific">Coemansia javaensis</name>
    <dbReference type="NCBI Taxonomy" id="2761396"/>
    <lineage>
        <taxon>Eukaryota</taxon>
        <taxon>Fungi</taxon>
        <taxon>Fungi incertae sedis</taxon>
        <taxon>Zoopagomycota</taxon>
        <taxon>Kickxellomycotina</taxon>
        <taxon>Kickxellomycetes</taxon>
        <taxon>Kickxellales</taxon>
        <taxon>Kickxellaceae</taxon>
        <taxon>Coemansia</taxon>
    </lineage>
</organism>
<proteinExistence type="predicted"/>
<gene>
    <name evidence="2" type="ORF">H4R18_001236</name>
</gene>
<dbReference type="AlphaFoldDB" id="A0A9W8HFU4"/>
<comment type="caution">
    <text evidence="2">The sequence shown here is derived from an EMBL/GenBank/DDBJ whole genome shotgun (WGS) entry which is preliminary data.</text>
</comment>